<keyword evidence="7 10" id="KW-1133">Transmembrane helix</keyword>
<name>A0A1I0CJL9_THASX</name>
<accession>A0A1I0CJL9</accession>
<evidence type="ECO:0000256" key="4">
    <source>
        <dbReference type="ARBA" id="ARBA00022475"/>
    </source>
</evidence>
<dbReference type="Proteomes" id="UP000199308">
    <property type="component" value="Unassembled WGS sequence"/>
</dbReference>
<keyword evidence="6 10" id="KW-0812">Transmembrane</keyword>
<sequence>MIKAFLWVVFFLVLVALAPILIGEKGYVLVAMGNTTYETTVVYAAIMLIFVLLLFLIVLRLLRHGLTLSFGAWNKVVFAGQRRARRDFNKGVAAYILQDNVNAEHLLVRSAEKSQFEQSAYLMAADAAQKQNERTNAKHYVEQVQKMRDSLKVTGLDAIIVQAKLLINADALEEARALLDEHHKQLGHDYRLLTQEIDLCLIEKRYQTAVSHIALARKQKEISDNTLQHWEKVAYYGAFEEILIQQDKNALVNFFSTLPRKVKNREMMVLSYCQILAKHKISDQLTDVLLPIVKSDASDRFLQQIVTLPNASAEPLMQVVQKHLSKDPKSTKWLRCMGHLALATEQWDTAEKAFNSIFNQSDVKPLSQDYDAIAKALAQQNRHAEAYNALAAKK</sequence>
<keyword evidence="8 10" id="KW-0472">Membrane</keyword>
<evidence type="ECO:0000313" key="13">
    <source>
        <dbReference type="Proteomes" id="UP000199308"/>
    </source>
</evidence>
<dbReference type="UniPathway" id="UPA00252"/>
<proteinExistence type="predicted"/>
<dbReference type="Gene3D" id="1.25.40.10">
    <property type="entry name" value="Tetratricopeptide repeat domain"/>
    <property type="match status" value="1"/>
</dbReference>
<evidence type="ECO:0000313" key="12">
    <source>
        <dbReference type="EMBL" id="SET19169.1"/>
    </source>
</evidence>
<evidence type="ECO:0000256" key="6">
    <source>
        <dbReference type="ARBA" id="ARBA00022692"/>
    </source>
</evidence>
<evidence type="ECO:0000256" key="2">
    <source>
        <dbReference type="ARBA" id="ARBA00004429"/>
    </source>
</evidence>
<dbReference type="RefSeq" id="WP_093328493.1">
    <property type="nucleotide sequence ID" value="NZ_AP027363.1"/>
</dbReference>
<comment type="function">
    <text evidence="1">Involved in a late step of protoheme IX synthesis.</text>
</comment>
<dbReference type="InterPro" id="IPR005254">
    <property type="entry name" value="Heme_biosyn_assoc_TPR_pro"/>
</dbReference>
<dbReference type="SUPFAM" id="SSF48452">
    <property type="entry name" value="TPR-like"/>
    <property type="match status" value="1"/>
</dbReference>
<evidence type="ECO:0000256" key="8">
    <source>
        <dbReference type="ARBA" id="ARBA00023136"/>
    </source>
</evidence>
<evidence type="ECO:0000256" key="5">
    <source>
        <dbReference type="ARBA" id="ARBA00022519"/>
    </source>
</evidence>
<dbReference type="GO" id="GO:0005886">
    <property type="term" value="C:plasma membrane"/>
    <property type="evidence" value="ECO:0007669"/>
    <property type="project" value="UniProtKB-SubCell"/>
</dbReference>
<keyword evidence="5" id="KW-0997">Cell inner membrane</keyword>
<dbReference type="InterPro" id="IPR010817">
    <property type="entry name" value="HemY_N"/>
</dbReference>
<dbReference type="EMBL" id="FOHK01000005">
    <property type="protein sequence ID" value="SET19169.1"/>
    <property type="molecule type" value="Genomic_DNA"/>
</dbReference>
<dbReference type="STRING" id="349064.SAMN05660429_01206"/>
<dbReference type="InterPro" id="IPR011990">
    <property type="entry name" value="TPR-like_helical_dom_sf"/>
</dbReference>
<dbReference type="AlphaFoldDB" id="A0A1I0CJL9"/>
<evidence type="ECO:0000256" key="9">
    <source>
        <dbReference type="ARBA" id="ARBA00023244"/>
    </source>
</evidence>
<protein>
    <submittedName>
        <fullName evidence="12">HemY protein</fullName>
    </submittedName>
</protein>
<dbReference type="Pfam" id="PF07219">
    <property type="entry name" value="HemY_N"/>
    <property type="match status" value="1"/>
</dbReference>
<feature type="domain" description="HemY N-terminal" evidence="11">
    <location>
        <begin position="26"/>
        <end position="131"/>
    </location>
</feature>
<evidence type="ECO:0000256" key="1">
    <source>
        <dbReference type="ARBA" id="ARBA00002962"/>
    </source>
</evidence>
<dbReference type="NCBIfam" id="TIGR00540">
    <property type="entry name" value="TPR_hemY_coli"/>
    <property type="match status" value="1"/>
</dbReference>
<gene>
    <name evidence="12" type="ORF">SAMN05660429_01206</name>
</gene>
<comment type="subcellular location">
    <subcellularLocation>
        <location evidence="2">Cell inner membrane</location>
        <topology evidence="2">Multi-pass membrane protein</topology>
    </subcellularLocation>
</comment>
<evidence type="ECO:0000256" key="3">
    <source>
        <dbReference type="ARBA" id="ARBA00004744"/>
    </source>
</evidence>
<comment type="pathway">
    <text evidence="3">Porphyrin-containing compound metabolism; protoheme biosynthesis.</text>
</comment>
<evidence type="ECO:0000256" key="7">
    <source>
        <dbReference type="ARBA" id="ARBA00022989"/>
    </source>
</evidence>
<keyword evidence="9" id="KW-0627">Porphyrin biosynthesis</keyword>
<dbReference type="GO" id="GO:0006779">
    <property type="term" value="P:porphyrin-containing compound biosynthetic process"/>
    <property type="evidence" value="ECO:0007669"/>
    <property type="project" value="UniProtKB-KW"/>
</dbReference>
<evidence type="ECO:0000259" key="11">
    <source>
        <dbReference type="Pfam" id="PF07219"/>
    </source>
</evidence>
<keyword evidence="4" id="KW-1003">Cell membrane</keyword>
<keyword evidence="13" id="KW-1185">Reference proteome</keyword>
<organism evidence="12 13">
    <name type="scientific">Thalassotalea agarivorans</name>
    <name type="common">Thalassomonas agarivorans</name>
    <dbReference type="NCBI Taxonomy" id="349064"/>
    <lineage>
        <taxon>Bacteria</taxon>
        <taxon>Pseudomonadati</taxon>
        <taxon>Pseudomonadota</taxon>
        <taxon>Gammaproteobacteria</taxon>
        <taxon>Alteromonadales</taxon>
        <taxon>Colwelliaceae</taxon>
        <taxon>Thalassotalea</taxon>
    </lineage>
</organism>
<dbReference type="OrthoDB" id="7067577at2"/>
<feature type="transmembrane region" description="Helical" evidence="10">
    <location>
        <begin position="42"/>
        <end position="62"/>
    </location>
</feature>
<evidence type="ECO:0000256" key="10">
    <source>
        <dbReference type="SAM" id="Phobius"/>
    </source>
</evidence>
<dbReference type="GO" id="GO:0042168">
    <property type="term" value="P:heme metabolic process"/>
    <property type="evidence" value="ECO:0007669"/>
    <property type="project" value="InterPro"/>
</dbReference>
<reference evidence="12 13" key="1">
    <citation type="submission" date="2016-10" db="EMBL/GenBank/DDBJ databases">
        <authorList>
            <person name="de Groot N.N."/>
        </authorList>
    </citation>
    <scope>NUCLEOTIDE SEQUENCE [LARGE SCALE GENOMIC DNA]</scope>
    <source>
        <strain evidence="12 13">DSM 19706</strain>
    </source>
</reference>